<reference evidence="2" key="1">
    <citation type="journal article" date="2020" name="Cell">
        <title>Large-Scale Comparative Analyses of Tick Genomes Elucidate Their Genetic Diversity and Vector Capacities.</title>
        <authorList>
            <consortium name="Tick Genome and Microbiome Consortium (TIGMIC)"/>
            <person name="Jia N."/>
            <person name="Wang J."/>
            <person name="Shi W."/>
            <person name="Du L."/>
            <person name="Sun Y."/>
            <person name="Zhan W."/>
            <person name="Jiang J.F."/>
            <person name="Wang Q."/>
            <person name="Zhang B."/>
            <person name="Ji P."/>
            <person name="Bell-Sakyi L."/>
            <person name="Cui X.M."/>
            <person name="Yuan T.T."/>
            <person name="Jiang B.G."/>
            <person name="Yang W.F."/>
            <person name="Lam T.T."/>
            <person name="Chang Q.C."/>
            <person name="Ding S.J."/>
            <person name="Wang X.J."/>
            <person name="Zhu J.G."/>
            <person name="Ruan X.D."/>
            <person name="Zhao L."/>
            <person name="Wei J.T."/>
            <person name="Ye R.Z."/>
            <person name="Que T.C."/>
            <person name="Du C.H."/>
            <person name="Zhou Y.H."/>
            <person name="Cheng J.X."/>
            <person name="Dai P.F."/>
            <person name="Guo W.B."/>
            <person name="Han X.H."/>
            <person name="Huang E.J."/>
            <person name="Li L.F."/>
            <person name="Wei W."/>
            <person name="Gao Y.C."/>
            <person name="Liu J.Z."/>
            <person name="Shao H.Z."/>
            <person name="Wang X."/>
            <person name="Wang C.C."/>
            <person name="Yang T.C."/>
            <person name="Huo Q.B."/>
            <person name="Li W."/>
            <person name="Chen H.Y."/>
            <person name="Chen S.E."/>
            <person name="Zhou L.G."/>
            <person name="Ni X.B."/>
            <person name="Tian J.H."/>
            <person name="Sheng Y."/>
            <person name="Liu T."/>
            <person name="Pan Y.S."/>
            <person name="Xia L.Y."/>
            <person name="Li J."/>
            <person name="Zhao F."/>
            <person name="Cao W.C."/>
        </authorList>
    </citation>
    <scope>NUCLEOTIDE SEQUENCE</scope>
    <source>
        <strain evidence="2">Rmic-2018</strain>
    </source>
</reference>
<feature type="region of interest" description="Disordered" evidence="1">
    <location>
        <begin position="97"/>
        <end position="129"/>
    </location>
</feature>
<dbReference type="Proteomes" id="UP000821866">
    <property type="component" value="Chromosome 1"/>
</dbReference>
<feature type="region of interest" description="Disordered" evidence="1">
    <location>
        <begin position="1"/>
        <end position="60"/>
    </location>
</feature>
<evidence type="ECO:0000313" key="2">
    <source>
        <dbReference type="EMBL" id="KAH8040545.1"/>
    </source>
</evidence>
<name>A0A9J6F1V9_RHIMP</name>
<evidence type="ECO:0000256" key="1">
    <source>
        <dbReference type="SAM" id="MobiDB-lite"/>
    </source>
</evidence>
<comment type="caution">
    <text evidence="2">The sequence shown here is derived from an EMBL/GenBank/DDBJ whole genome shotgun (WGS) entry which is preliminary data.</text>
</comment>
<evidence type="ECO:0000313" key="3">
    <source>
        <dbReference type="Proteomes" id="UP000821866"/>
    </source>
</evidence>
<protein>
    <submittedName>
        <fullName evidence="2">Uncharacterized protein</fullName>
    </submittedName>
</protein>
<dbReference type="EMBL" id="JABSTU010000001">
    <property type="protein sequence ID" value="KAH8040545.1"/>
    <property type="molecule type" value="Genomic_DNA"/>
</dbReference>
<proteinExistence type="predicted"/>
<dbReference type="AlphaFoldDB" id="A0A9J6F1V9"/>
<gene>
    <name evidence="2" type="ORF">HPB51_011241</name>
</gene>
<accession>A0A9J6F1V9</accession>
<sequence length="191" mass="20592">MLCPKRSGIGPPNWGWKRPLSRERSASSASRLGNARRPLPKVARARRFEAGKHQQPPQRVLPCAARVRGGKEAPLTGMAAAPAAGRLRLASNHVSAGAAGGAVGRGPIRPLAARPPPPPLRAPSDSSDEDYRECCCLTQCIRTCNAKQVRALTVCTAVFPQPRLPDAPLRRPPCVPWLRAQQSRRNARVIS</sequence>
<keyword evidence="3" id="KW-1185">Reference proteome</keyword>
<organism evidence="2 3">
    <name type="scientific">Rhipicephalus microplus</name>
    <name type="common">Cattle tick</name>
    <name type="synonym">Boophilus microplus</name>
    <dbReference type="NCBI Taxonomy" id="6941"/>
    <lineage>
        <taxon>Eukaryota</taxon>
        <taxon>Metazoa</taxon>
        <taxon>Ecdysozoa</taxon>
        <taxon>Arthropoda</taxon>
        <taxon>Chelicerata</taxon>
        <taxon>Arachnida</taxon>
        <taxon>Acari</taxon>
        <taxon>Parasitiformes</taxon>
        <taxon>Ixodida</taxon>
        <taxon>Ixodoidea</taxon>
        <taxon>Ixodidae</taxon>
        <taxon>Rhipicephalinae</taxon>
        <taxon>Rhipicephalus</taxon>
        <taxon>Boophilus</taxon>
    </lineage>
</organism>
<reference evidence="2" key="2">
    <citation type="submission" date="2021-09" db="EMBL/GenBank/DDBJ databases">
        <authorList>
            <person name="Jia N."/>
            <person name="Wang J."/>
            <person name="Shi W."/>
            <person name="Du L."/>
            <person name="Sun Y."/>
            <person name="Zhan W."/>
            <person name="Jiang J."/>
            <person name="Wang Q."/>
            <person name="Zhang B."/>
            <person name="Ji P."/>
            <person name="Sakyi L.B."/>
            <person name="Cui X."/>
            <person name="Yuan T."/>
            <person name="Jiang B."/>
            <person name="Yang W."/>
            <person name="Lam T.T.-Y."/>
            <person name="Chang Q."/>
            <person name="Ding S."/>
            <person name="Wang X."/>
            <person name="Zhu J."/>
            <person name="Ruan X."/>
            <person name="Zhao L."/>
            <person name="Wei J."/>
            <person name="Que T."/>
            <person name="Du C."/>
            <person name="Cheng J."/>
            <person name="Dai P."/>
            <person name="Han X."/>
            <person name="Huang E."/>
            <person name="Gao Y."/>
            <person name="Liu J."/>
            <person name="Shao H."/>
            <person name="Ye R."/>
            <person name="Li L."/>
            <person name="Wei W."/>
            <person name="Wang X."/>
            <person name="Wang C."/>
            <person name="Huo Q."/>
            <person name="Li W."/>
            <person name="Guo W."/>
            <person name="Chen H."/>
            <person name="Chen S."/>
            <person name="Zhou L."/>
            <person name="Zhou L."/>
            <person name="Ni X."/>
            <person name="Tian J."/>
            <person name="Zhou Y."/>
            <person name="Sheng Y."/>
            <person name="Liu T."/>
            <person name="Pan Y."/>
            <person name="Xia L."/>
            <person name="Li J."/>
            <person name="Zhao F."/>
            <person name="Cao W."/>
        </authorList>
    </citation>
    <scope>NUCLEOTIDE SEQUENCE</scope>
    <source>
        <strain evidence="2">Rmic-2018</strain>
        <tissue evidence="2">Larvae</tissue>
    </source>
</reference>